<accession>A0A644XQ48</accession>
<sequence length="250" mass="27798">MEKGTSPAIPASGFGDNYAGIALSSGVCAALYRQAKTGLGERVTVSLLDTAIYGLNWLLGASKFGSEMPSTRKKTNSAVCTTYMTKDGRWIQMALIQYNNWFPKFAALLGAPQLLTDERFSTYAAMLKNITALVDEIEPLFSQKTMAEWDKLLTEADLPFEIVQTMDEIAIDPQNWANDSIFKKEYDGKEIYYIRTPIKFTESPMLKEEEACHGRCPKLGEDSAEVLKGIGYDDAIVKEYIEKGVIVVNK</sequence>
<dbReference type="EC" id="2.8.3.17" evidence="1"/>
<organism evidence="1">
    <name type="scientific">bioreactor metagenome</name>
    <dbReference type="NCBI Taxonomy" id="1076179"/>
    <lineage>
        <taxon>unclassified sequences</taxon>
        <taxon>metagenomes</taxon>
        <taxon>ecological metagenomes</taxon>
    </lineage>
</organism>
<dbReference type="Gene3D" id="3.40.50.10540">
    <property type="entry name" value="Crotonobetainyl-coa:carnitine coa-transferase, domain 1"/>
    <property type="match status" value="1"/>
</dbReference>
<dbReference type="Pfam" id="PF02515">
    <property type="entry name" value="CoA_transf_3"/>
    <property type="match status" value="1"/>
</dbReference>
<dbReference type="GO" id="GO:0043785">
    <property type="term" value="F:cinnamoyl-CoA:phenyllactate CoA-transferase activity"/>
    <property type="evidence" value="ECO:0007669"/>
    <property type="project" value="UniProtKB-EC"/>
</dbReference>
<name>A0A644XQ48_9ZZZZ</name>
<dbReference type="SUPFAM" id="SSF89796">
    <property type="entry name" value="CoA-transferase family III (CaiB/BaiF)"/>
    <property type="match status" value="1"/>
</dbReference>
<comment type="caution">
    <text evidence="1">The sequence shown here is derived from an EMBL/GenBank/DDBJ whole genome shotgun (WGS) entry which is preliminary data.</text>
</comment>
<dbReference type="InterPro" id="IPR023606">
    <property type="entry name" value="CoA-Trfase_III_dom_1_sf"/>
</dbReference>
<dbReference type="InterPro" id="IPR003673">
    <property type="entry name" value="CoA-Trfase_fam_III"/>
</dbReference>
<keyword evidence="1" id="KW-0808">Transferase</keyword>
<dbReference type="AlphaFoldDB" id="A0A644XQ48"/>
<dbReference type="PANTHER" id="PTHR48228:SF2">
    <property type="entry name" value="E-CINNAMOYL-COA:R-PHENYLLACTATE COA TRANSFERASE LARGE SUBUNIT"/>
    <property type="match status" value="1"/>
</dbReference>
<dbReference type="Gene3D" id="3.30.1540.10">
    <property type="entry name" value="formyl-coa transferase, domain 3"/>
    <property type="match status" value="1"/>
</dbReference>
<dbReference type="InterPro" id="IPR050509">
    <property type="entry name" value="CoA-transferase_III"/>
</dbReference>
<dbReference type="InterPro" id="IPR044855">
    <property type="entry name" value="CoA-Trfase_III_dom3_sf"/>
</dbReference>
<dbReference type="EMBL" id="VSSQ01002961">
    <property type="protein sequence ID" value="MPM18326.1"/>
    <property type="molecule type" value="Genomic_DNA"/>
</dbReference>
<protein>
    <submittedName>
        <fullName evidence="1">Cinnamoyl-CoA:phenyllactate CoA-transferase</fullName>
        <ecNumber evidence="1">2.8.3.17</ecNumber>
    </submittedName>
</protein>
<gene>
    <name evidence="1" type="primary">fldA_6</name>
    <name evidence="1" type="ORF">SDC9_64735</name>
</gene>
<proteinExistence type="predicted"/>
<evidence type="ECO:0000313" key="1">
    <source>
        <dbReference type="EMBL" id="MPM18326.1"/>
    </source>
</evidence>
<dbReference type="PANTHER" id="PTHR48228">
    <property type="entry name" value="SUCCINYL-COA--D-CITRAMALATE COA-TRANSFERASE"/>
    <property type="match status" value="1"/>
</dbReference>
<reference evidence="1" key="1">
    <citation type="submission" date="2019-08" db="EMBL/GenBank/DDBJ databases">
        <authorList>
            <person name="Kucharzyk K."/>
            <person name="Murdoch R.W."/>
            <person name="Higgins S."/>
            <person name="Loffler F."/>
        </authorList>
    </citation>
    <scope>NUCLEOTIDE SEQUENCE</scope>
</reference>